<evidence type="ECO:0000256" key="10">
    <source>
        <dbReference type="ARBA" id="ARBA00048778"/>
    </source>
</evidence>
<dbReference type="eggNOG" id="KOG0736">
    <property type="taxonomic scope" value="Eukaryota"/>
</dbReference>
<evidence type="ECO:0000256" key="5">
    <source>
        <dbReference type="ARBA" id="ARBA00022801"/>
    </source>
</evidence>
<dbReference type="SMART" id="SM00382">
    <property type="entry name" value="AAA"/>
    <property type="match status" value="2"/>
</dbReference>
<evidence type="ECO:0000256" key="3">
    <source>
        <dbReference type="ARBA" id="ARBA00022593"/>
    </source>
</evidence>
<dbReference type="Gene3D" id="1.10.8.60">
    <property type="match status" value="2"/>
</dbReference>
<evidence type="ECO:0000256" key="8">
    <source>
        <dbReference type="ARBA" id="ARBA00034811"/>
    </source>
</evidence>
<dbReference type="PROSITE" id="PS00674">
    <property type="entry name" value="AAA"/>
    <property type="match status" value="1"/>
</dbReference>
<dbReference type="PANTHER" id="PTHR23077:SF9">
    <property type="entry name" value="PEROXISOMAL ATPASE PEX6"/>
    <property type="match status" value="1"/>
</dbReference>
<dbReference type="InterPro" id="IPR003960">
    <property type="entry name" value="ATPase_AAA_CS"/>
</dbReference>
<sequence length="1124" mass="123836">MILISGNQEQSSPLLSLDKRPRIACRLKSSLESDALDITANASLWRSLSQAAKSFYLNPNKQDSINSDDALLHSTECIGVAILLPSVLDSTRTEASADVDSTLTVFAHISSTSCGIDDTNTIWISNHFIKNNIMHKELIHAIDDGKDLECTVIPVSILNLNSVILNALDQASSQFAFQDPEYVSGQLMASNTVIRVGSLVCVDSPDSTLTYTYRVLACDPVMQGIIVVETDVVFVHLDESLPHTPALDSNVQAIHLDDQHNCIYQAEFAHGNVMTITNVYMGNLVLQCHTDKCFTKMDDRSICVSMAFLVEFGLCNGDWVYIQAIDQPRQDKYLVQIYGCSNDHVSTEHSMVSKASPLLLRNVSPLSQWTSEPIMVGIYTPTDRLELSDIPVASEITLARVCSPYSNHRGYLDIALIELANVLSKKKRLVSQGDWIAVPVDGISSMIKEKMALQNLELKKDIKFVSGAFVDYYYFEVSSIKSCKGALQTAVVDSQITKVVQTGLVHSRLPENSNPSGTAISKYTTIVHSCFDELVDICSTYLAVTDLHSRFPCTLLLHGATGVGKRILALQLCRVLGLHVVEFNCYDLTREPMTKSLALLEICVDRAIECAPSVILLRHLDAVCQGLGGNPQQSSETPIEFKDAFFASLNKLTSKKGKENHGPILVIATTHDIEKVHASIRRLFRFDMKCQTLSQTQRKSLIASLLDDVDVSNDVHIDHIAIQTAGFSARNIARLISTAGIETIKRIDNAILEPVMPSVTADDLLLAGVTLSAVDISKALDLARANHSEMIGAPRIPNVQWEDIGGLGHVKQAIIETIRLPLDHPELFAFGAKRRSGILLYGPPGTGKTLVAKAVATTLSLNFFSVKGPELLDMYIGESEANVRRVFQRARDARPCVVFFDELDSVAPKRGEKGDSGGVMDRIVSQLLAELDGMADVGSHGASDVFVIAATNRPDLLDPALLRPGRFDELLYLGIADNHDAQFKVLTALTRKFNFAPDTNLRDVANICPFNYTGADFYALCSDALLKAMTRTIAHVDSRLEEMNNAGAIPDHPYPFTPQYYLDHFATEEESRVLVQISDFKLALEELVPSVSVEELARYERLRDQFQKKQEPVKKRDKGKGRAR</sequence>
<dbReference type="Pfam" id="PF23315">
    <property type="entry name" value="PEX6_4th"/>
    <property type="match status" value="1"/>
</dbReference>
<dbReference type="GO" id="GO:0016558">
    <property type="term" value="P:protein import into peroxisome matrix"/>
    <property type="evidence" value="ECO:0007669"/>
    <property type="project" value="TreeGrafter"/>
</dbReference>
<dbReference type="FunFam" id="1.10.8.60:FF:000039">
    <property type="entry name" value="peroxisome biogenesis factor 6"/>
    <property type="match status" value="1"/>
</dbReference>
<gene>
    <name evidence="12" type="ORF">BDEG_25513</name>
</gene>
<dbReference type="Gene3D" id="3.40.50.300">
    <property type="entry name" value="P-loop containing nucleotide triphosphate hydrolases"/>
    <property type="match status" value="2"/>
</dbReference>
<keyword evidence="3" id="KW-0962">Peroxisome biogenesis</keyword>
<dbReference type="Proteomes" id="UP000077115">
    <property type="component" value="Unassembled WGS sequence"/>
</dbReference>
<dbReference type="GO" id="GO:0016887">
    <property type="term" value="F:ATP hydrolysis activity"/>
    <property type="evidence" value="ECO:0007669"/>
    <property type="project" value="InterPro"/>
</dbReference>
<evidence type="ECO:0000313" key="12">
    <source>
        <dbReference type="EMBL" id="OAJ41997.1"/>
    </source>
</evidence>
<reference evidence="12 13" key="2">
    <citation type="submission" date="2016-05" db="EMBL/GenBank/DDBJ databases">
        <title>Lineage-specific infection strategies underlie the spectrum of fungal disease in amphibians.</title>
        <authorList>
            <person name="Cuomo C.A."/>
            <person name="Farrer R.A."/>
            <person name="James T."/>
            <person name="Longcore J."/>
            <person name="Birren B."/>
        </authorList>
    </citation>
    <scope>NUCLEOTIDE SEQUENCE [LARGE SCALE GENOMIC DNA]</scope>
    <source>
        <strain evidence="12 13">JEL423</strain>
    </source>
</reference>
<evidence type="ECO:0000256" key="1">
    <source>
        <dbReference type="ARBA" id="ARBA00004370"/>
    </source>
</evidence>
<accession>A0A177WPE7</accession>
<protein>
    <recommendedName>
        <fullName evidence="8">Peroxisomal ATPase PEX6</fullName>
    </recommendedName>
    <alternativeName>
        <fullName evidence="9">Peroxin-6</fullName>
    </alternativeName>
</protein>
<keyword evidence="5" id="KW-0378">Hydrolase</keyword>
<reference evidence="12 13" key="1">
    <citation type="submission" date="2006-10" db="EMBL/GenBank/DDBJ databases">
        <title>The Genome Sequence of Batrachochytrium dendrobatidis JEL423.</title>
        <authorList>
            <consortium name="The Broad Institute Genome Sequencing Platform"/>
            <person name="Birren B."/>
            <person name="Lander E."/>
            <person name="Galagan J."/>
            <person name="Cuomo C."/>
            <person name="Devon K."/>
            <person name="Jaffe D."/>
            <person name="Butler J."/>
            <person name="Alvarez P."/>
            <person name="Gnerre S."/>
            <person name="Grabherr M."/>
            <person name="Kleber M."/>
            <person name="Mauceli E."/>
            <person name="Brockman W."/>
            <person name="Young S."/>
            <person name="LaButti K."/>
            <person name="Sykes S."/>
            <person name="DeCaprio D."/>
            <person name="Crawford M."/>
            <person name="Koehrsen M."/>
            <person name="Engels R."/>
            <person name="Montgomery P."/>
            <person name="Pearson M."/>
            <person name="Howarth C."/>
            <person name="Larson L."/>
            <person name="White J."/>
            <person name="O'Leary S."/>
            <person name="Kodira C."/>
            <person name="Zeng Q."/>
            <person name="Yandava C."/>
            <person name="Alvarado L."/>
            <person name="Longcore J."/>
            <person name="James T."/>
        </authorList>
    </citation>
    <scope>NUCLEOTIDE SEQUENCE [LARGE SCALE GENOMIC DNA]</scope>
    <source>
        <strain evidence="12 13">JEL423</strain>
    </source>
</reference>
<dbReference type="FunFam" id="3.40.50.300:FF:000109">
    <property type="entry name" value="Peroxisomal biogenesis factor 6"/>
    <property type="match status" value="1"/>
</dbReference>
<dbReference type="SUPFAM" id="SSF52540">
    <property type="entry name" value="P-loop containing nucleoside triphosphate hydrolases"/>
    <property type="match status" value="2"/>
</dbReference>
<keyword evidence="6" id="KW-0067">ATP-binding</keyword>
<dbReference type="InterPro" id="IPR050168">
    <property type="entry name" value="AAA_ATPase_domain"/>
</dbReference>
<feature type="domain" description="AAA+ ATPase" evidence="11">
    <location>
        <begin position="834"/>
        <end position="977"/>
    </location>
</feature>
<comment type="similarity">
    <text evidence="2">Belongs to the AAA ATPase family.</text>
</comment>
<evidence type="ECO:0000256" key="2">
    <source>
        <dbReference type="ARBA" id="ARBA00006914"/>
    </source>
</evidence>
<dbReference type="GO" id="GO:0005829">
    <property type="term" value="C:cytosol"/>
    <property type="evidence" value="ECO:0007669"/>
    <property type="project" value="TreeGrafter"/>
</dbReference>
<dbReference type="PANTHER" id="PTHR23077">
    <property type="entry name" value="AAA-FAMILY ATPASE"/>
    <property type="match status" value="1"/>
</dbReference>
<dbReference type="CDD" id="cd19527">
    <property type="entry name" value="RecA-like_PEX6_r2"/>
    <property type="match status" value="1"/>
</dbReference>
<dbReference type="Pfam" id="PF00004">
    <property type="entry name" value="AAA"/>
    <property type="match status" value="2"/>
</dbReference>
<evidence type="ECO:0000256" key="6">
    <source>
        <dbReference type="ARBA" id="ARBA00022840"/>
    </source>
</evidence>
<keyword evidence="7" id="KW-0472">Membrane</keyword>
<proteinExistence type="inferred from homology"/>
<feature type="domain" description="AAA+ ATPase" evidence="11">
    <location>
        <begin position="551"/>
        <end position="696"/>
    </location>
</feature>
<dbReference type="InterPro" id="IPR047533">
    <property type="entry name" value="RecA-like_PEX6_r2"/>
</dbReference>
<dbReference type="InterPro" id="IPR003959">
    <property type="entry name" value="ATPase_AAA_core"/>
</dbReference>
<comment type="catalytic activity">
    <reaction evidence="10">
        <text>ATP + H2O = ADP + phosphate + H(+)</text>
        <dbReference type="Rhea" id="RHEA:13065"/>
        <dbReference type="ChEBI" id="CHEBI:15377"/>
        <dbReference type="ChEBI" id="CHEBI:15378"/>
        <dbReference type="ChEBI" id="CHEBI:30616"/>
        <dbReference type="ChEBI" id="CHEBI:43474"/>
        <dbReference type="ChEBI" id="CHEBI:456216"/>
    </reaction>
    <physiologicalReaction direction="left-to-right" evidence="10">
        <dbReference type="Rhea" id="RHEA:13066"/>
    </physiologicalReaction>
</comment>
<evidence type="ECO:0000259" key="11">
    <source>
        <dbReference type="SMART" id="SM00382"/>
    </source>
</evidence>
<evidence type="ECO:0000313" key="13">
    <source>
        <dbReference type="Proteomes" id="UP000077115"/>
    </source>
</evidence>
<dbReference type="OrthoDB" id="5553750at2759"/>
<dbReference type="GO" id="GO:0005778">
    <property type="term" value="C:peroxisomal membrane"/>
    <property type="evidence" value="ECO:0007669"/>
    <property type="project" value="TreeGrafter"/>
</dbReference>
<dbReference type="EMBL" id="DS022306">
    <property type="protein sequence ID" value="OAJ41997.1"/>
    <property type="molecule type" value="Genomic_DNA"/>
</dbReference>
<dbReference type="GO" id="GO:0005524">
    <property type="term" value="F:ATP binding"/>
    <property type="evidence" value="ECO:0007669"/>
    <property type="project" value="UniProtKB-KW"/>
</dbReference>
<name>A0A177WPE7_BATDL</name>
<dbReference type="AlphaFoldDB" id="A0A177WPE7"/>
<evidence type="ECO:0000256" key="9">
    <source>
        <dbReference type="ARBA" id="ARBA00034920"/>
    </source>
</evidence>
<keyword evidence="4" id="KW-0547">Nucleotide-binding</keyword>
<organism evidence="12 13">
    <name type="scientific">Batrachochytrium dendrobatidis (strain JEL423)</name>
    <dbReference type="NCBI Taxonomy" id="403673"/>
    <lineage>
        <taxon>Eukaryota</taxon>
        <taxon>Fungi</taxon>
        <taxon>Fungi incertae sedis</taxon>
        <taxon>Chytridiomycota</taxon>
        <taxon>Chytridiomycota incertae sedis</taxon>
        <taxon>Chytridiomycetes</taxon>
        <taxon>Rhizophydiales</taxon>
        <taxon>Rhizophydiales incertae sedis</taxon>
        <taxon>Batrachochytrium</taxon>
    </lineage>
</organism>
<dbReference type="InterPro" id="IPR003593">
    <property type="entry name" value="AAA+_ATPase"/>
</dbReference>
<dbReference type="InterPro" id="IPR056995">
    <property type="entry name" value="PEX6_4th_dom"/>
</dbReference>
<evidence type="ECO:0000256" key="4">
    <source>
        <dbReference type="ARBA" id="ARBA00022741"/>
    </source>
</evidence>
<comment type="subcellular location">
    <subcellularLocation>
        <location evidence="1">Membrane</location>
    </subcellularLocation>
</comment>
<dbReference type="InterPro" id="IPR027417">
    <property type="entry name" value="P-loop_NTPase"/>
</dbReference>
<dbReference type="VEuPathDB" id="FungiDB:BDEG_25513"/>
<dbReference type="STRING" id="403673.A0A177WPE7"/>
<evidence type="ECO:0000256" key="7">
    <source>
        <dbReference type="ARBA" id="ARBA00023136"/>
    </source>
</evidence>